<dbReference type="AlphaFoldDB" id="A0ABD2IA21"/>
<organism evidence="3 4">
    <name type="scientific">Heterodera schachtii</name>
    <name type="common">Sugarbeet cyst nematode worm</name>
    <name type="synonym">Tylenchus schachtii</name>
    <dbReference type="NCBI Taxonomy" id="97005"/>
    <lineage>
        <taxon>Eukaryota</taxon>
        <taxon>Metazoa</taxon>
        <taxon>Ecdysozoa</taxon>
        <taxon>Nematoda</taxon>
        <taxon>Chromadorea</taxon>
        <taxon>Rhabditida</taxon>
        <taxon>Tylenchina</taxon>
        <taxon>Tylenchomorpha</taxon>
        <taxon>Tylenchoidea</taxon>
        <taxon>Heteroderidae</taxon>
        <taxon>Heteroderinae</taxon>
        <taxon>Heterodera</taxon>
    </lineage>
</organism>
<evidence type="ECO:0000259" key="2">
    <source>
        <dbReference type="SMART" id="SM00985"/>
    </source>
</evidence>
<feature type="domain" description="Ubiquitin-activating enzyme E1 C-terminal" evidence="2">
    <location>
        <begin position="56"/>
        <end position="158"/>
    </location>
</feature>
<reference evidence="3 4" key="1">
    <citation type="submission" date="2024-10" db="EMBL/GenBank/DDBJ databases">
        <authorList>
            <person name="Kim D."/>
        </authorList>
    </citation>
    <scope>NUCLEOTIDE SEQUENCE [LARGE SCALE GENOMIC DNA]</scope>
    <source>
        <strain evidence="3">Taebaek</strain>
    </source>
</reference>
<dbReference type="InterPro" id="IPR038252">
    <property type="entry name" value="UBA_E1_C_sf"/>
</dbReference>
<gene>
    <name evidence="3" type="ORF">niasHS_014252</name>
</gene>
<proteinExistence type="predicted"/>
<dbReference type="EMBL" id="JBICCN010000356">
    <property type="protein sequence ID" value="KAL3074807.1"/>
    <property type="molecule type" value="Genomic_DNA"/>
</dbReference>
<dbReference type="InterPro" id="IPR018965">
    <property type="entry name" value="Ub-activating_enz_E1_C"/>
</dbReference>
<dbReference type="SUPFAM" id="SSF69572">
    <property type="entry name" value="Activating enzymes of the ubiquitin-like proteins"/>
    <property type="match status" value="1"/>
</dbReference>
<evidence type="ECO:0000313" key="4">
    <source>
        <dbReference type="Proteomes" id="UP001620645"/>
    </source>
</evidence>
<sequence length="163" mass="18555">MGLEVAMNLILGGVHSVTLHDTKTLTFRDLSAHFYASERDVGKNRAKVCFNKLAERNDTVNCALAVKILSEDFVKQFDMIDWVERKTGLTVSMLTSGASLLYAFFHAPEKVAERKEMDDLIAVLEEVSRDRVPDHRHAIVLEALTKNDENEFVEIPVIKYKFR</sequence>
<accession>A0ABD2IA21</accession>
<protein>
    <recommendedName>
        <fullName evidence="2">Ubiquitin-activating enzyme E1 C-terminal domain-containing protein</fullName>
    </recommendedName>
</protein>
<dbReference type="Pfam" id="PF09358">
    <property type="entry name" value="E1_UFD"/>
    <property type="match status" value="1"/>
</dbReference>
<name>A0ABD2IA21_HETSC</name>
<dbReference type="Gene3D" id="3.50.50.80">
    <property type="entry name" value="Ubiquitin-activating enzyme E1, inactive adenylation domain, subdomain 1"/>
    <property type="match status" value="1"/>
</dbReference>
<dbReference type="InterPro" id="IPR035985">
    <property type="entry name" value="Ubiquitin-activating_enz"/>
</dbReference>
<comment type="pathway">
    <text evidence="1">Protein modification.</text>
</comment>
<dbReference type="InterPro" id="IPR042449">
    <property type="entry name" value="Ub-E1_IAD_1"/>
</dbReference>
<comment type="caution">
    <text evidence="3">The sequence shown here is derived from an EMBL/GenBank/DDBJ whole genome shotgun (WGS) entry which is preliminary data.</text>
</comment>
<dbReference type="Proteomes" id="UP001620645">
    <property type="component" value="Unassembled WGS sequence"/>
</dbReference>
<dbReference type="SMART" id="SM00985">
    <property type="entry name" value="UBA_e1_C"/>
    <property type="match status" value="1"/>
</dbReference>
<dbReference type="Gene3D" id="3.10.290.60">
    <property type="entry name" value="Ubiquitin-activating enzyme E1, UFD domain"/>
    <property type="match status" value="1"/>
</dbReference>
<evidence type="ECO:0000256" key="1">
    <source>
        <dbReference type="ARBA" id="ARBA00043952"/>
    </source>
</evidence>
<keyword evidence="4" id="KW-1185">Reference proteome</keyword>
<evidence type="ECO:0000313" key="3">
    <source>
        <dbReference type="EMBL" id="KAL3074807.1"/>
    </source>
</evidence>